<sequence>MEYSASLNRYEAPRTFIELSENDKIYHFQNYLNTLAQLQSVGVEMKMEINAVTRALNDIMGIVVIQPVRR</sequence>
<reference evidence="1 2" key="1">
    <citation type="submission" date="2017-07" db="EMBL/GenBank/DDBJ databases">
        <title>Genome sequencing and assembly of Paenibacillus rigui.</title>
        <authorList>
            <person name="Mayilraj S."/>
        </authorList>
    </citation>
    <scope>NUCLEOTIDE SEQUENCE [LARGE SCALE GENOMIC DNA]</scope>
    <source>
        <strain evidence="1 2">JCM 16352</strain>
    </source>
</reference>
<keyword evidence="2" id="KW-1185">Reference proteome</keyword>
<name>A0A229UKQ3_9BACL</name>
<gene>
    <name evidence="1" type="ORF">CF651_22965</name>
</gene>
<accession>A0A229UKQ3</accession>
<dbReference type="RefSeq" id="WP_094017222.1">
    <property type="nucleotide sequence ID" value="NZ_NMQW01000036.1"/>
</dbReference>
<organism evidence="1 2">
    <name type="scientific">Paenibacillus rigui</name>
    <dbReference type="NCBI Taxonomy" id="554312"/>
    <lineage>
        <taxon>Bacteria</taxon>
        <taxon>Bacillati</taxon>
        <taxon>Bacillota</taxon>
        <taxon>Bacilli</taxon>
        <taxon>Bacillales</taxon>
        <taxon>Paenibacillaceae</taxon>
        <taxon>Paenibacillus</taxon>
    </lineage>
</organism>
<protein>
    <submittedName>
        <fullName evidence="1">Uncharacterized protein</fullName>
    </submittedName>
</protein>
<proteinExistence type="predicted"/>
<comment type="caution">
    <text evidence="1">The sequence shown here is derived from an EMBL/GenBank/DDBJ whole genome shotgun (WGS) entry which is preliminary data.</text>
</comment>
<dbReference type="Proteomes" id="UP000215509">
    <property type="component" value="Unassembled WGS sequence"/>
</dbReference>
<evidence type="ECO:0000313" key="1">
    <source>
        <dbReference type="EMBL" id="OXM83976.1"/>
    </source>
</evidence>
<dbReference type="EMBL" id="NMQW01000036">
    <property type="protein sequence ID" value="OXM83976.1"/>
    <property type="molecule type" value="Genomic_DNA"/>
</dbReference>
<evidence type="ECO:0000313" key="2">
    <source>
        <dbReference type="Proteomes" id="UP000215509"/>
    </source>
</evidence>
<dbReference type="AlphaFoldDB" id="A0A229UKQ3"/>